<accession>A0A9P6HYI0</accession>
<sequence>MSDIITIKALLSLARSPDINVHLSVETSYGLVVEFKTGEGLSVHLKESTGAPEHHKTAEEVKAPPKPLLESGTLAQPEPPSEPEPQSRLETRPEPNKNVRHGNSKPGYSYAIDPDYGTSFLWYSQGHPGNPEGEFHIELEAVKDRYSASWCNAFREWGERYSKAFKAQECDLGSGNSVFPAVEERRNWDAEGAFLGAWLALQDGVDNVTYQPIEEEFVLRRDGIETVLGQILADISAH</sequence>
<protein>
    <submittedName>
        <fullName evidence="2">Uncharacterized protein</fullName>
    </submittedName>
</protein>
<reference evidence="2" key="1">
    <citation type="submission" date="2020-03" db="EMBL/GenBank/DDBJ databases">
        <authorList>
            <person name="He L."/>
        </authorList>
    </citation>
    <scope>NUCLEOTIDE SEQUENCE</scope>
    <source>
        <strain evidence="2">CkLH20</strain>
    </source>
</reference>
<evidence type="ECO:0000313" key="2">
    <source>
        <dbReference type="EMBL" id="KAF9873183.1"/>
    </source>
</evidence>
<dbReference type="EMBL" id="JAATWM020000033">
    <property type="protein sequence ID" value="KAF9873183.1"/>
    <property type="molecule type" value="Genomic_DNA"/>
</dbReference>
<dbReference type="OrthoDB" id="3034873at2759"/>
<feature type="compositionally biased region" description="Basic and acidic residues" evidence="1">
    <location>
        <begin position="85"/>
        <end position="97"/>
    </location>
</feature>
<comment type="caution">
    <text evidence="2">The sequence shown here is derived from an EMBL/GenBank/DDBJ whole genome shotgun (WGS) entry which is preliminary data.</text>
</comment>
<name>A0A9P6HYI0_9PEZI</name>
<dbReference type="RefSeq" id="XP_038742644.1">
    <property type="nucleotide sequence ID" value="XM_038892061.1"/>
</dbReference>
<evidence type="ECO:0000256" key="1">
    <source>
        <dbReference type="SAM" id="MobiDB-lite"/>
    </source>
</evidence>
<evidence type="ECO:0000313" key="3">
    <source>
        <dbReference type="Proteomes" id="UP000781932"/>
    </source>
</evidence>
<dbReference type="AlphaFoldDB" id="A0A9P6HYI0"/>
<feature type="region of interest" description="Disordered" evidence="1">
    <location>
        <begin position="47"/>
        <end position="109"/>
    </location>
</feature>
<keyword evidence="3" id="KW-1185">Reference proteome</keyword>
<gene>
    <name evidence="2" type="ORF">CkaCkLH20_09346</name>
</gene>
<organism evidence="2 3">
    <name type="scientific">Colletotrichum karsti</name>
    <dbReference type="NCBI Taxonomy" id="1095194"/>
    <lineage>
        <taxon>Eukaryota</taxon>
        <taxon>Fungi</taxon>
        <taxon>Dikarya</taxon>
        <taxon>Ascomycota</taxon>
        <taxon>Pezizomycotina</taxon>
        <taxon>Sordariomycetes</taxon>
        <taxon>Hypocreomycetidae</taxon>
        <taxon>Glomerellales</taxon>
        <taxon>Glomerellaceae</taxon>
        <taxon>Colletotrichum</taxon>
        <taxon>Colletotrichum boninense species complex</taxon>
    </lineage>
</organism>
<dbReference type="Proteomes" id="UP000781932">
    <property type="component" value="Unassembled WGS sequence"/>
</dbReference>
<proteinExistence type="predicted"/>
<feature type="compositionally biased region" description="Basic and acidic residues" evidence="1">
    <location>
        <begin position="47"/>
        <end position="63"/>
    </location>
</feature>
<reference evidence="2" key="2">
    <citation type="submission" date="2020-11" db="EMBL/GenBank/DDBJ databases">
        <title>Whole genome sequencing of Colletotrichum sp.</title>
        <authorList>
            <person name="Li H."/>
        </authorList>
    </citation>
    <scope>NUCLEOTIDE SEQUENCE</scope>
    <source>
        <strain evidence="2">CkLH20</strain>
    </source>
</reference>
<dbReference type="GeneID" id="62165135"/>